<sequence length="86" mass="9143">MFMIGYTVEEPPDSSAETSPDSFPLSVLSVFSMLSVDSPSELLPSELPPSPLEQPAMAAAPVTPVAAMNLRRETRSDSISESCVIT</sequence>
<protein>
    <submittedName>
        <fullName evidence="2">Uncharacterized protein</fullName>
    </submittedName>
</protein>
<reference evidence="2" key="1">
    <citation type="journal article" date="2014" name="Int. J. Syst. Evol. Microbiol.">
        <title>Complete genome sequence of Corynebacterium casei LMG S-19264T (=DSM 44701T), isolated from a smear-ripened cheese.</title>
        <authorList>
            <consortium name="US DOE Joint Genome Institute (JGI-PGF)"/>
            <person name="Walter F."/>
            <person name="Albersmeier A."/>
            <person name="Kalinowski J."/>
            <person name="Ruckert C."/>
        </authorList>
    </citation>
    <scope>NUCLEOTIDE SEQUENCE</scope>
    <source>
        <strain evidence="2">JCM 17820</strain>
    </source>
</reference>
<accession>A0A830GMS0</accession>
<evidence type="ECO:0000313" key="3">
    <source>
        <dbReference type="Proteomes" id="UP000605784"/>
    </source>
</evidence>
<gene>
    <name evidence="2" type="ORF">GCM10009030_29870</name>
</gene>
<evidence type="ECO:0000313" key="2">
    <source>
        <dbReference type="EMBL" id="GGN98917.1"/>
    </source>
</evidence>
<organism evidence="2 3">
    <name type="scientific">Haloarcula pellucida</name>
    <dbReference type="NCBI Taxonomy" id="1427151"/>
    <lineage>
        <taxon>Archaea</taxon>
        <taxon>Methanobacteriati</taxon>
        <taxon>Methanobacteriota</taxon>
        <taxon>Stenosarchaea group</taxon>
        <taxon>Halobacteria</taxon>
        <taxon>Halobacteriales</taxon>
        <taxon>Haloarculaceae</taxon>
        <taxon>Haloarcula</taxon>
    </lineage>
</organism>
<dbReference type="Proteomes" id="UP000605784">
    <property type="component" value="Unassembled WGS sequence"/>
</dbReference>
<name>A0A830GMS0_9EURY</name>
<feature type="region of interest" description="Disordered" evidence="1">
    <location>
        <begin position="1"/>
        <end position="21"/>
    </location>
</feature>
<dbReference type="AlphaFoldDB" id="A0A830GMS0"/>
<comment type="caution">
    <text evidence="2">The sequence shown here is derived from an EMBL/GenBank/DDBJ whole genome shotgun (WGS) entry which is preliminary data.</text>
</comment>
<dbReference type="EMBL" id="BMOU01000005">
    <property type="protein sequence ID" value="GGN98917.1"/>
    <property type="molecule type" value="Genomic_DNA"/>
</dbReference>
<evidence type="ECO:0000256" key="1">
    <source>
        <dbReference type="SAM" id="MobiDB-lite"/>
    </source>
</evidence>
<reference evidence="2" key="2">
    <citation type="submission" date="2020-09" db="EMBL/GenBank/DDBJ databases">
        <authorList>
            <person name="Sun Q."/>
            <person name="Ohkuma M."/>
        </authorList>
    </citation>
    <scope>NUCLEOTIDE SEQUENCE</scope>
    <source>
        <strain evidence="2">JCM 17820</strain>
    </source>
</reference>
<proteinExistence type="predicted"/>
<keyword evidence="3" id="KW-1185">Reference proteome</keyword>